<accession>A0ABT3J803</accession>
<gene>
    <name evidence="7" type="ORF">OM960_19940</name>
</gene>
<feature type="transmembrane region" description="Helical" evidence="6">
    <location>
        <begin position="91"/>
        <end position="111"/>
    </location>
</feature>
<feature type="transmembrane region" description="Helical" evidence="6">
    <location>
        <begin position="428"/>
        <end position="448"/>
    </location>
</feature>
<feature type="transmembrane region" description="Helical" evidence="6">
    <location>
        <begin position="258"/>
        <end position="279"/>
    </location>
</feature>
<feature type="transmembrane region" description="Helical" evidence="6">
    <location>
        <begin position="117"/>
        <end position="137"/>
    </location>
</feature>
<evidence type="ECO:0000256" key="4">
    <source>
        <dbReference type="ARBA" id="ARBA00022989"/>
    </source>
</evidence>
<dbReference type="RefSeq" id="WP_264773196.1">
    <property type="nucleotide sequence ID" value="NZ_JAPDOG010000025.1"/>
</dbReference>
<protein>
    <submittedName>
        <fullName evidence="7">MFS transporter</fullName>
    </submittedName>
</protein>
<dbReference type="PANTHER" id="PTHR23519">
    <property type="entry name" value="AUTOPHAGY-RELATED PROTEIN 22"/>
    <property type="match status" value="1"/>
</dbReference>
<feature type="transmembrane region" description="Helical" evidence="6">
    <location>
        <begin position="324"/>
        <end position="342"/>
    </location>
</feature>
<evidence type="ECO:0000256" key="5">
    <source>
        <dbReference type="ARBA" id="ARBA00023136"/>
    </source>
</evidence>
<dbReference type="Proteomes" id="UP001207582">
    <property type="component" value="Unassembled WGS sequence"/>
</dbReference>
<keyword evidence="8" id="KW-1185">Reference proteome</keyword>
<keyword evidence="3 6" id="KW-0812">Transmembrane</keyword>
<evidence type="ECO:0000256" key="3">
    <source>
        <dbReference type="ARBA" id="ARBA00022692"/>
    </source>
</evidence>
<sequence length="454" mass="48459">MTVSARKRIWGWWFFDWASQPYATLLLTFVFGPYFAEVARAHFAGQGMDAEAAGAAAQAYWGWGQTVSGVLIACLAPILGAVADQSGRRMLWIWIFSACYVVGAWMLWNLAPGEPDLLRAMVFFGIGLIGMEFATIFTNSLMPGLAGDAEMGRVSGSGFAFGYLGGIISLAIMLVFFVAEPSGQTRAGLAPGLGLLDYTAREDARAVGPFTALWYAVFMVPFFLWVREPRTASRGIHIGRAMSDLWQLLKSLKVRRSLAAYLLSSMFYRDALNALYAFGGVYASGVLGWSIGKIGLFGVVAAVSAALFSWLGGKVDSAKGPKPVIMLSMVVLIAVCLVIAGMSREAFYGVPFAAGSTAPDTIFYICGIVIGAAGGTLQASSRTMMVFHTSAARATEAFGLYALSGKATAFVGPFSVAVFTTLSGSQRIGIAIPLIALFLLGMLLLSWVNPRGER</sequence>
<proteinExistence type="predicted"/>
<feature type="transmembrane region" description="Helical" evidence="6">
    <location>
        <begin position="60"/>
        <end position="79"/>
    </location>
</feature>
<evidence type="ECO:0000313" key="7">
    <source>
        <dbReference type="EMBL" id="MCW3783812.1"/>
    </source>
</evidence>
<feature type="transmembrane region" description="Helical" evidence="6">
    <location>
        <begin position="158"/>
        <end position="179"/>
    </location>
</feature>
<dbReference type="Pfam" id="PF11700">
    <property type="entry name" value="ATG22"/>
    <property type="match status" value="1"/>
</dbReference>
<dbReference type="InterPro" id="IPR036259">
    <property type="entry name" value="MFS_trans_sf"/>
</dbReference>
<comment type="subcellular location">
    <subcellularLocation>
        <location evidence="1">Endomembrane system</location>
        <topology evidence="1">Multi-pass membrane protein</topology>
    </subcellularLocation>
</comment>
<evidence type="ECO:0000256" key="2">
    <source>
        <dbReference type="ARBA" id="ARBA00022448"/>
    </source>
</evidence>
<keyword evidence="4 6" id="KW-1133">Transmembrane helix</keyword>
<reference evidence="7 8" key="1">
    <citation type="submission" date="2022-10" db="EMBL/GenBank/DDBJ databases">
        <title>Defluviimonas sp. CAU 1641 isolated from mud.</title>
        <authorList>
            <person name="Kim W."/>
        </authorList>
    </citation>
    <scope>NUCLEOTIDE SEQUENCE [LARGE SCALE GENOMIC DNA]</scope>
    <source>
        <strain evidence="7 8">CAU 1641</strain>
    </source>
</reference>
<feature type="transmembrane region" description="Helical" evidence="6">
    <location>
        <begin position="206"/>
        <end position="226"/>
    </location>
</feature>
<evidence type="ECO:0000256" key="1">
    <source>
        <dbReference type="ARBA" id="ARBA00004127"/>
    </source>
</evidence>
<evidence type="ECO:0000313" key="8">
    <source>
        <dbReference type="Proteomes" id="UP001207582"/>
    </source>
</evidence>
<feature type="transmembrane region" description="Helical" evidence="6">
    <location>
        <begin position="12"/>
        <end position="36"/>
    </location>
</feature>
<feature type="transmembrane region" description="Helical" evidence="6">
    <location>
        <begin position="400"/>
        <end position="422"/>
    </location>
</feature>
<keyword evidence="5 6" id="KW-0472">Membrane</keyword>
<organism evidence="7 8">
    <name type="scientific">Defluviimonas salinarum</name>
    <dbReference type="NCBI Taxonomy" id="2992147"/>
    <lineage>
        <taxon>Bacteria</taxon>
        <taxon>Pseudomonadati</taxon>
        <taxon>Pseudomonadota</taxon>
        <taxon>Alphaproteobacteria</taxon>
        <taxon>Rhodobacterales</taxon>
        <taxon>Paracoccaceae</taxon>
        <taxon>Albidovulum</taxon>
    </lineage>
</organism>
<keyword evidence="2" id="KW-0813">Transport</keyword>
<dbReference type="InterPro" id="IPR050495">
    <property type="entry name" value="ATG22/LtaA_families"/>
</dbReference>
<evidence type="ECO:0000256" key="6">
    <source>
        <dbReference type="SAM" id="Phobius"/>
    </source>
</evidence>
<dbReference type="SUPFAM" id="SSF103473">
    <property type="entry name" value="MFS general substrate transporter"/>
    <property type="match status" value="1"/>
</dbReference>
<feature type="transmembrane region" description="Helical" evidence="6">
    <location>
        <begin position="362"/>
        <end position="379"/>
    </location>
</feature>
<dbReference type="InterPro" id="IPR024671">
    <property type="entry name" value="Atg22-like"/>
</dbReference>
<name>A0ABT3J803_9RHOB</name>
<feature type="transmembrane region" description="Helical" evidence="6">
    <location>
        <begin position="291"/>
        <end position="312"/>
    </location>
</feature>
<dbReference type="PANTHER" id="PTHR23519:SF1">
    <property type="entry name" value="AUTOPHAGY-RELATED PROTEIN 22"/>
    <property type="match status" value="1"/>
</dbReference>
<comment type="caution">
    <text evidence="7">The sequence shown here is derived from an EMBL/GenBank/DDBJ whole genome shotgun (WGS) entry which is preliminary data.</text>
</comment>
<dbReference type="Gene3D" id="1.20.1250.20">
    <property type="entry name" value="MFS general substrate transporter like domains"/>
    <property type="match status" value="1"/>
</dbReference>
<dbReference type="EMBL" id="JAPDOG010000025">
    <property type="protein sequence ID" value="MCW3783812.1"/>
    <property type="molecule type" value="Genomic_DNA"/>
</dbReference>